<protein>
    <submittedName>
        <fullName evidence="14">Uncharacterized protein</fullName>
    </submittedName>
</protein>
<proteinExistence type="inferred from homology"/>
<feature type="region of interest" description="Disordered" evidence="10">
    <location>
        <begin position="563"/>
        <end position="663"/>
    </location>
</feature>
<feature type="compositionally biased region" description="Basic and acidic residues" evidence="10">
    <location>
        <begin position="581"/>
        <end position="595"/>
    </location>
</feature>
<evidence type="ECO:0000259" key="13">
    <source>
        <dbReference type="Pfam" id="PF20645"/>
    </source>
</evidence>
<evidence type="ECO:0000256" key="7">
    <source>
        <dbReference type="ARBA" id="ARBA00023125"/>
    </source>
</evidence>
<dbReference type="PANTHER" id="PTHR31576">
    <property type="entry name" value="TATA BOX-BINDING PROTEIN-ASSOCIATED FACTOR RNA POLYMERASE I SUBUNIT B"/>
    <property type="match status" value="1"/>
</dbReference>
<dbReference type="Pfam" id="PF20644">
    <property type="entry name" value="Rrn7_cyclin_N"/>
    <property type="match status" value="1"/>
</dbReference>
<dbReference type="EMBL" id="AMWN01000003">
    <property type="protein sequence ID" value="EXJ90819.1"/>
    <property type="molecule type" value="Genomic_DNA"/>
</dbReference>
<feature type="compositionally biased region" description="Acidic residues" evidence="10">
    <location>
        <begin position="569"/>
        <end position="580"/>
    </location>
</feature>
<dbReference type="Pfam" id="PF11781">
    <property type="entry name" value="Zn_ribbon_RRN7"/>
    <property type="match status" value="1"/>
</dbReference>
<evidence type="ECO:0000256" key="9">
    <source>
        <dbReference type="ARBA" id="ARBA00023242"/>
    </source>
</evidence>
<evidence type="ECO:0000256" key="10">
    <source>
        <dbReference type="SAM" id="MobiDB-lite"/>
    </source>
</evidence>
<keyword evidence="7" id="KW-0238">DNA-binding</keyword>
<comment type="subcellular location">
    <subcellularLocation>
        <location evidence="1">Nucleus</location>
        <location evidence="1">Nucleolus</location>
    </subcellularLocation>
</comment>
<evidence type="ECO:0000256" key="2">
    <source>
        <dbReference type="ARBA" id="ARBA00006899"/>
    </source>
</evidence>
<feature type="region of interest" description="Disordered" evidence="10">
    <location>
        <begin position="121"/>
        <end position="166"/>
    </location>
</feature>
<evidence type="ECO:0000256" key="6">
    <source>
        <dbReference type="ARBA" id="ARBA00023015"/>
    </source>
</evidence>
<keyword evidence="9" id="KW-0539">Nucleus</keyword>
<dbReference type="InterPro" id="IPR033599">
    <property type="entry name" value="TAF1B/Rrn7"/>
</dbReference>
<evidence type="ECO:0000256" key="1">
    <source>
        <dbReference type="ARBA" id="ARBA00004604"/>
    </source>
</evidence>
<dbReference type="PANTHER" id="PTHR31576:SF2">
    <property type="entry name" value="TATA BOX-BINDING PROTEIN-ASSOCIATED FACTOR RNA POLYMERASE I SUBUNIT B"/>
    <property type="match status" value="1"/>
</dbReference>
<keyword evidence="4" id="KW-0863">Zinc-finger</keyword>
<feature type="domain" description="Rrn7/TAF1B N-terminal cyclin" evidence="12">
    <location>
        <begin position="80"/>
        <end position="214"/>
    </location>
</feature>
<dbReference type="GO" id="GO:0070860">
    <property type="term" value="C:RNA polymerase I core factor complex"/>
    <property type="evidence" value="ECO:0007669"/>
    <property type="project" value="InterPro"/>
</dbReference>
<dbReference type="GeneID" id="19158812"/>
<evidence type="ECO:0000259" key="12">
    <source>
        <dbReference type="Pfam" id="PF20644"/>
    </source>
</evidence>
<dbReference type="InterPro" id="IPR048540">
    <property type="entry name" value="Rrn7_cyclin_N"/>
</dbReference>
<dbReference type="OrthoDB" id="428577at2759"/>
<evidence type="ECO:0000313" key="14">
    <source>
        <dbReference type="EMBL" id="EXJ90819.1"/>
    </source>
</evidence>
<evidence type="ECO:0000256" key="8">
    <source>
        <dbReference type="ARBA" id="ARBA00023163"/>
    </source>
</evidence>
<keyword evidence="5" id="KW-0862">Zinc</keyword>
<evidence type="ECO:0000256" key="3">
    <source>
        <dbReference type="ARBA" id="ARBA00022723"/>
    </source>
</evidence>
<feature type="domain" description="Rrn7/TAF1B C-terminal cyclin" evidence="13">
    <location>
        <begin position="235"/>
        <end position="415"/>
    </location>
</feature>
<keyword evidence="3" id="KW-0479">Metal-binding</keyword>
<evidence type="ECO:0000256" key="5">
    <source>
        <dbReference type="ARBA" id="ARBA00022833"/>
    </source>
</evidence>
<dbReference type="InterPro" id="IPR048538">
    <property type="entry name" value="Rrn7_cyclin_C"/>
</dbReference>
<feature type="compositionally biased region" description="Polar residues" evidence="10">
    <location>
        <begin position="638"/>
        <end position="650"/>
    </location>
</feature>
<keyword evidence="15" id="KW-1185">Reference proteome</keyword>
<dbReference type="STRING" id="1182541.W9Z8H4"/>
<dbReference type="GO" id="GO:0008270">
    <property type="term" value="F:zinc ion binding"/>
    <property type="evidence" value="ECO:0007669"/>
    <property type="project" value="UniProtKB-KW"/>
</dbReference>
<dbReference type="GO" id="GO:0001164">
    <property type="term" value="F:RNA polymerase I core promoter sequence-specific DNA binding"/>
    <property type="evidence" value="ECO:0007669"/>
    <property type="project" value="InterPro"/>
</dbReference>
<dbReference type="GO" id="GO:0042790">
    <property type="term" value="P:nucleolar large rRNA transcription by RNA polymerase I"/>
    <property type="evidence" value="ECO:0007669"/>
    <property type="project" value="TreeGrafter"/>
</dbReference>
<dbReference type="InterPro" id="IPR021752">
    <property type="entry name" value="TF_Rrn7_Zf"/>
</dbReference>
<evidence type="ECO:0000259" key="11">
    <source>
        <dbReference type="Pfam" id="PF11781"/>
    </source>
</evidence>
<evidence type="ECO:0000313" key="15">
    <source>
        <dbReference type="Proteomes" id="UP000019484"/>
    </source>
</evidence>
<gene>
    <name evidence="14" type="ORF">A1O1_03924</name>
</gene>
<dbReference type="Pfam" id="PF20645">
    <property type="entry name" value="Rrn7_cyclin_C"/>
    <property type="match status" value="1"/>
</dbReference>
<feature type="compositionally biased region" description="Acidic residues" evidence="10">
    <location>
        <begin position="651"/>
        <end position="663"/>
    </location>
</feature>
<feature type="domain" description="RRN7-type" evidence="11">
    <location>
        <begin position="4"/>
        <end position="29"/>
    </location>
</feature>
<sequence>MDEDDRCEQCGSTDFLVEDDGRTYCENGHDQGRAPVTGEDELDFARQGRVLKKKEAKEKQKVSAVLHGAKAYQLYLQSWQLILRKQCYALVHHKGLPPELWTIVKDLWMLWLSRLDHRLHDPAESQGRTDPASEADPATTSANETDTDTDVEIDERRRSRKKRDPLHSGPMLIDTAALNYLGVLLLRRPIGLATMLKWIEQEDIPFVRAIRHVPAEMKGRLPGEYRLSLDTMRLLERDDFQVAVYRVAKMYSMSFGMMMPPLNQHLLLFSHVRSLALPIEVYSLAQRLNAITAYRFCYPDTTAYRTTRRQPTTYPEAQLISLIVVATKLLFPFDAQTVKRYPKDPNDPTTLRMDWAVWLKAKQGFDKATTESINAASGGVDRLKPGSEIHTKDSDILNMTDRQLDQYMDWYQRTWIDNISHQHTQSQSKSQENTLDKEILDMFPLHDLPEHPRTREDDEKVAAEEQSRLSARLREVQASLASRRAVSSEEEAQRGLELLRPGAMYLQIRNLEDLAHTDEPVKVFHEEAAHTACLSVKALLRAVNYSEERIDQWLMAQRREEVWRKDEGDGGEGEDEDHDDDNDKVLEEQGKEETHQQIASEDEDAESGVPMVLATSPPTATATASASGTLARDLSGLDIQSSPVPNNGPSSDEEMEMEMEMQT</sequence>
<dbReference type="RefSeq" id="XP_007723013.1">
    <property type="nucleotide sequence ID" value="XM_007724823.1"/>
</dbReference>
<keyword evidence="8" id="KW-0804">Transcription</keyword>
<accession>W9Z8H4</accession>
<name>W9Z8H4_9EURO</name>
<feature type="compositionally biased region" description="Low complexity" evidence="10">
    <location>
        <begin position="613"/>
        <end position="631"/>
    </location>
</feature>
<comment type="similarity">
    <text evidence="2">Belongs to the RRN7/TAF1B family.</text>
</comment>
<dbReference type="AlphaFoldDB" id="W9Z8H4"/>
<dbReference type="eggNOG" id="KOG0003">
    <property type="taxonomic scope" value="Eukaryota"/>
</dbReference>
<keyword evidence="6" id="KW-0805">Transcription regulation</keyword>
<evidence type="ECO:0000256" key="4">
    <source>
        <dbReference type="ARBA" id="ARBA00022771"/>
    </source>
</evidence>
<organism evidence="14 15">
    <name type="scientific">Capronia coronata CBS 617.96</name>
    <dbReference type="NCBI Taxonomy" id="1182541"/>
    <lineage>
        <taxon>Eukaryota</taxon>
        <taxon>Fungi</taxon>
        <taxon>Dikarya</taxon>
        <taxon>Ascomycota</taxon>
        <taxon>Pezizomycotina</taxon>
        <taxon>Eurotiomycetes</taxon>
        <taxon>Chaetothyriomycetidae</taxon>
        <taxon>Chaetothyriales</taxon>
        <taxon>Herpotrichiellaceae</taxon>
        <taxon>Capronia</taxon>
    </lineage>
</organism>
<reference evidence="14 15" key="1">
    <citation type="submission" date="2013-03" db="EMBL/GenBank/DDBJ databases">
        <title>The Genome Sequence of Capronia coronata CBS 617.96.</title>
        <authorList>
            <consortium name="The Broad Institute Genomics Platform"/>
            <person name="Cuomo C."/>
            <person name="de Hoog S."/>
            <person name="Gorbushina A."/>
            <person name="Walker B."/>
            <person name="Young S.K."/>
            <person name="Zeng Q."/>
            <person name="Gargeya S."/>
            <person name="Fitzgerald M."/>
            <person name="Haas B."/>
            <person name="Abouelleil A."/>
            <person name="Allen A.W."/>
            <person name="Alvarado L."/>
            <person name="Arachchi H.M."/>
            <person name="Berlin A.M."/>
            <person name="Chapman S.B."/>
            <person name="Gainer-Dewar J."/>
            <person name="Goldberg J."/>
            <person name="Griggs A."/>
            <person name="Gujja S."/>
            <person name="Hansen M."/>
            <person name="Howarth C."/>
            <person name="Imamovic A."/>
            <person name="Ireland A."/>
            <person name="Larimer J."/>
            <person name="McCowan C."/>
            <person name="Murphy C."/>
            <person name="Pearson M."/>
            <person name="Poon T.W."/>
            <person name="Priest M."/>
            <person name="Roberts A."/>
            <person name="Saif S."/>
            <person name="Shea T."/>
            <person name="Sisk P."/>
            <person name="Sykes S."/>
            <person name="Wortman J."/>
            <person name="Nusbaum C."/>
            <person name="Birren B."/>
        </authorList>
    </citation>
    <scope>NUCLEOTIDE SEQUENCE [LARGE SCALE GENOMIC DNA]</scope>
    <source>
        <strain evidence="14 15">CBS 617.96</strain>
    </source>
</reference>
<dbReference type="HOGENOM" id="CLU_016553_2_1_1"/>
<feature type="region of interest" description="Disordered" evidence="10">
    <location>
        <begin position="447"/>
        <end position="467"/>
    </location>
</feature>
<comment type="caution">
    <text evidence="14">The sequence shown here is derived from an EMBL/GenBank/DDBJ whole genome shotgun (WGS) entry which is preliminary data.</text>
</comment>
<dbReference type="Proteomes" id="UP000019484">
    <property type="component" value="Unassembled WGS sequence"/>
</dbReference>